<feature type="domain" description="DUF3857" evidence="3">
    <location>
        <begin position="80"/>
        <end position="244"/>
    </location>
</feature>
<dbReference type="EMBL" id="PRLP01000058">
    <property type="protein sequence ID" value="PPC75991.1"/>
    <property type="molecule type" value="Genomic_DNA"/>
</dbReference>
<keyword evidence="1" id="KW-0472">Membrane</keyword>
<gene>
    <name evidence="4" type="ORF">C4K68_17610</name>
</gene>
<feature type="transmembrane region" description="Helical" evidence="1">
    <location>
        <begin position="758"/>
        <end position="775"/>
    </location>
</feature>
<accession>A0A2S5KMF6</accession>
<protein>
    <recommendedName>
        <fullName evidence="3">DUF3857 domain-containing protein</fullName>
    </recommendedName>
</protein>
<dbReference type="InterPro" id="IPR038765">
    <property type="entry name" value="Papain-like_cys_pep_sf"/>
</dbReference>
<proteinExistence type="predicted"/>
<keyword evidence="1" id="KW-1133">Transmembrane helix</keyword>
<reference evidence="4 5" key="1">
    <citation type="submission" date="2018-02" db="EMBL/GenBank/DDBJ databases">
        <title>novel marine gammaproteobacteria from coastal saline agro ecosystem.</title>
        <authorList>
            <person name="Krishnan R."/>
            <person name="Ramesh Kumar N."/>
        </authorList>
    </citation>
    <scope>NUCLEOTIDE SEQUENCE [LARGE SCALE GENOMIC DNA]</scope>
    <source>
        <strain evidence="4 5">228</strain>
    </source>
</reference>
<evidence type="ECO:0000259" key="3">
    <source>
        <dbReference type="Pfam" id="PF12969"/>
    </source>
</evidence>
<keyword evidence="1" id="KW-0812">Transmembrane</keyword>
<evidence type="ECO:0000256" key="1">
    <source>
        <dbReference type="SAM" id="Phobius"/>
    </source>
</evidence>
<dbReference type="Proteomes" id="UP000238196">
    <property type="component" value="Unassembled WGS sequence"/>
</dbReference>
<comment type="caution">
    <text evidence="4">The sequence shown here is derived from an EMBL/GenBank/DDBJ whole genome shotgun (WGS) entry which is preliminary data.</text>
</comment>
<dbReference type="OrthoDB" id="8595007at2"/>
<evidence type="ECO:0000313" key="5">
    <source>
        <dbReference type="Proteomes" id="UP000238196"/>
    </source>
</evidence>
<feature type="signal peptide" evidence="2">
    <location>
        <begin position="1"/>
        <end position="29"/>
    </location>
</feature>
<dbReference type="Gene3D" id="3.10.620.30">
    <property type="match status" value="1"/>
</dbReference>
<evidence type="ECO:0000313" key="4">
    <source>
        <dbReference type="EMBL" id="PPC75991.1"/>
    </source>
</evidence>
<evidence type="ECO:0000256" key="2">
    <source>
        <dbReference type="SAM" id="SignalP"/>
    </source>
</evidence>
<feature type="transmembrane region" description="Helical" evidence="1">
    <location>
        <begin position="787"/>
        <end position="808"/>
    </location>
</feature>
<feature type="transmembrane region" description="Helical" evidence="1">
    <location>
        <begin position="857"/>
        <end position="877"/>
    </location>
</feature>
<feature type="transmembrane region" description="Helical" evidence="1">
    <location>
        <begin position="679"/>
        <end position="700"/>
    </location>
</feature>
<name>A0A2S5KMF6_9PROT</name>
<dbReference type="InterPro" id="IPR024618">
    <property type="entry name" value="DUF3857"/>
</dbReference>
<organism evidence="4 5">
    <name type="scientific">Proteobacteria bacterium 228</name>
    <dbReference type="NCBI Taxonomy" id="2083153"/>
    <lineage>
        <taxon>Bacteria</taxon>
        <taxon>Pseudomonadati</taxon>
        <taxon>Pseudomonadota</taxon>
    </lineage>
</organism>
<dbReference type="AlphaFoldDB" id="A0A2S5KMF6"/>
<dbReference type="Pfam" id="PF12969">
    <property type="entry name" value="DUF3857"/>
    <property type="match status" value="1"/>
</dbReference>
<feature type="chain" id="PRO_5015708448" description="DUF3857 domain-containing protein" evidence="2">
    <location>
        <begin position="30"/>
        <end position="888"/>
    </location>
</feature>
<dbReference type="SUPFAM" id="SSF54001">
    <property type="entry name" value="Cysteine proteinases"/>
    <property type="match status" value="1"/>
</dbReference>
<feature type="transmembrane region" description="Helical" evidence="1">
    <location>
        <begin position="814"/>
        <end position="836"/>
    </location>
</feature>
<dbReference type="Gene3D" id="2.60.40.3140">
    <property type="match status" value="1"/>
</dbReference>
<feature type="transmembrane region" description="Helical" evidence="1">
    <location>
        <begin position="720"/>
        <end position="738"/>
    </location>
</feature>
<keyword evidence="2" id="KW-0732">Signal</keyword>
<sequence>MSYRERSRSRFAGWWALLCIVMLSVQVQAANRDQVQIEPVESWVNAIPFQTPASVPHEQLQDGEYTLLQDLQTRATAGITTTYYHYATLIDNPSGLQQNSSITLGFYPRSQSLTLHYVRIIRDGQQLDRTPQQPVALLNQDEELADTVYGGKLTTNILLDDLRVGDVIEYAFTRTSDNQPYPEQGWMRIRTQYTVPVQQKQYRLLWLRPEVLQWDVTGPAVQVTTATVPGGKEYSLQLQHPEPVRSEKGTPDWYSRFGAVTFVPQYSWQQVVQQVLPSFAAAMQEDSALQPLAATIRQQHRSVAELCAAALSYVQSQLRYVELDMDAKDLPPSAVNTILQRGYADSVDKAVVLTALLRQLGIDAAPALVSGWKMQRLPELMPSVWWLDHALVQVQLAGKQYWLDPSLSYQQGALDDIFQPDYGYALVLSEATTAPSAMQVGSNHHSRYTEHFDLSKGPQAAADYTSETLLQGFDAEQMRGMLARQSVADKRTDYLNFYQDYYSGIEVVQPASFTNVEGKNQFRIKEHYVIPEIWQKTDKGHEVFFYAFNLEPMVKKIKDTARTSPLALPFPLNIDETIEVKLDGGWSLDDGYFEEDNPFFYFSRKSSFSKRQQTLTLQFTYRAKVSWLAAQDVSAYVKARARMAEKAEYGLWIEDNDAAESAPASTANDKKNADTPESLGMQLFGCLILLHAMALLYGLVQSYFEGREAPARQAQFYPVAVWKLVLLTGLTWTFYLWYWHYQNWRYVREQLKVKVLPGARALFSPLFFFSLGLQVRKVLAASPEAGSSLSVTAVVLGVVVYLLLTLAQCMSPESFYLVILFNFCSGLAHASVARAIKRLNSAASTARNSVWRLRHSLILLTYLLLMAFLLANQLGWLPDPLLIPIFRH</sequence>